<evidence type="ECO:0000256" key="1">
    <source>
        <dbReference type="SAM" id="MobiDB-lite"/>
    </source>
</evidence>
<gene>
    <name evidence="2" type="ORF">UFOPK2754_02702</name>
    <name evidence="3" type="ORF">UFOPK3543_03048</name>
    <name evidence="4" type="ORF">UFOPK3967_01925</name>
</gene>
<dbReference type="SUPFAM" id="SSF160104">
    <property type="entry name" value="Acetoacetate decarboxylase-like"/>
    <property type="match status" value="1"/>
</dbReference>
<evidence type="ECO:0000313" key="4">
    <source>
        <dbReference type="EMBL" id="CAB5005295.1"/>
    </source>
</evidence>
<evidence type="ECO:0000313" key="3">
    <source>
        <dbReference type="EMBL" id="CAB4937685.1"/>
    </source>
</evidence>
<dbReference type="Gene3D" id="2.40.400.10">
    <property type="entry name" value="Acetoacetate decarboxylase-like"/>
    <property type="match status" value="1"/>
</dbReference>
<accession>A0A6J6V1Z6</accession>
<proteinExistence type="predicted"/>
<dbReference type="EMBL" id="CAFBOS010000127">
    <property type="protein sequence ID" value="CAB5005295.1"/>
    <property type="molecule type" value="Genomic_DNA"/>
</dbReference>
<dbReference type="Pfam" id="PF06314">
    <property type="entry name" value="ADC"/>
    <property type="match status" value="1"/>
</dbReference>
<sequence length="281" mass="29400">MPLQGWSLPLSPGGGASLVAPPPWHFSGDVIGIDYIGDPEALAAVLPPEMALSDEAAATFVFIDWSSASASDPRTIADPARGQYKEAYVAVHATIDGARVARVPYIWVDNDLSLARGLIQGFPKKLGVVAMSKPVRVGRGGPTVASGSTFVGHVSALGRRLAHGSVTLESPANEGFIPKSLRLPIWHTRLMPDLAGGPPLVHDLARNLLADFACVEVWNGAATLDYGESEFEELLPLAPRAVLGGFRCSIAFTITGAEVRPASGHPGGTVTRSSQGADNPL</sequence>
<feature type="region of interest" description="Disordered" evidence="1">
    <location>
        <begin position="261"/>
        <end position="281"/>
    </location>
</feature>
<evidence type="ECO:0000313" key="2">
    <source>
        <dbReference type="EMBL" id="CAB4765069.1"/>
    </source>
</evidence>
<organism evidence="2">
    <name type="scientific">freshwater metagenome</name>
    <dbReference type="NCBI Taxonomy" id="449393"/>
    <lineage>
        <taxon>unclassified sequences</taxon>
        <taxon>metagenomes</taxon>
        <taxon>ecological metagenomes</taxon>
    </lineage>
</organism>
<dbReference type="InterPro" id="IPR010451">
    <property type="entry name" value="Acetoacetate_decarboxylase"/>
</dbReference>
<dbReference type="InterPro" id="IPR023375">
    <property type="entry name" value="ADC_dom_sf"/>
</dbReference>
<protein>
    <submittedName>
        <fullName evidence="2">Unannotated protein</fullName>
    </submittedName>
</protein>
<dbReference type="EMBL" id="CAFBMH010000195">
    <property type="protein sequence ID" value="CAB4937685.1"/>
    <property type="molecule type" value="Genomic_DNA"/>
</dbReference>
<dbReference type="GO" id="GO:0016829">
    <property type="term" value="F:lyase activity"/>
    <property type="evidence" value="ECO:0007669"/>
    <property type="project" value="InterPro"/>
</dbReference>
<reference evidence="2" key="1">
    <citation type="submission" date="2020-05" db="EMBL/GenBank/DDBJ databases">
        <authorList>
            <person name="Chiriac C."/>
            <person name="Salcher M."/>
            <person name="Ghai R."/>
            <person name="Kavagutti S V."/>
        </authorList>
    </citation>
    <scope>NUCLEOTIDE SEQUENCE</scope>
</reference>
<feature type="compositionally biased region" description="Polar residues" evidence="1">
    <location>
        <begin position="270"/>
        <end position="281"/>
    </location>
</feature>
<dbReference type="AlphaFoldDB" id="A0A6J6V1Z6"/>
<dbReference type="EMBL" id="CAEZYR010000134">
    <property type="protein sequence ID" value="CAB4765069.1"/>
    <property type="molecule type" value="Genomic_DNA"/>
</dbReference>
<name>A0A6J6V1Z6_9ZZZZ</name>